<keyword evidence="2" id="KW-0812">Transmembrane</keyword>
<evidence type="ECO:0000259" key="4">
    <source>
        <dbReference type="Pfam" id="PF23069"/>
    </source>
</evidence>
<feature type="region of interest" description="Disordered" evidence="1">
    <location>
        <begin position="415"/>
        <end position="440"/>
    </location>
</feature>
<dbReference type="Pfam" id="PF23069">
    <property type="entry name" value="DUF7042"/>
    <property type="match status" value="1"/>
</dbReference>
<feature type="transmembrane region" description="Helical" evidence="2">
    <location>
        <begin position="323"/>
        <end position="347"/>
    </location>
</feature>
<feature type="chain" id="PRO_5044879863" description="DUF7042 domain-containing protein" evidence="3">
    <location>
        <begin position="19"/>
        <end position="440"/>
    </location>
</feature>
<accession>A0ABD3X2E7</accession>
<keyword evidence="6" id="KW-1185">Reference proteome</keyword>
<organism evidence="5 6">
    <name type="scientific">Sinanodonta woodiana</name>
    <name type="common">Chinese pond mussel</name>
    <name type="synonym">Anodonta woodiana</name>
    <dbReference type="NCBI Taxonomy" id="1069815"/>
    <lineage>
        <taxon>Eukaryota</taxon>
        <taxon>Metazoa</taxon>
        <taxon>Spiralia</taxon>
        <taxon>Lophotrochozoa</taxon>
        <taxon>Mollusca</taxon>
        <taxon>Bivalvia</taxon>
        <taxon>Autobranchia</taxon>
        <taxon>Heteroconchia</taxon>
        <taxon>Palaeoheterodonta</taxon>
        <taxon>Unionida</taxon>
        <taxon>Unionoidea</taxon>
        <taxon>Unionidae</taxon>
        <taxon>Unioninae</taxon>
        <taxon>Sinanodonta</taxon>
    </lineage>
</organism>
<evidence type="ECO:0000256" key="1">
    <source>
        <dbReference type="SAM" id="MobiDB-lite"/>
    </source>
</evidence>
<gene>
    <name evidence="5" type="ORF">ACJMK2_032599</name>
</gene>
<dbReference type="InterPro" id="IPR055470">
    <property type="entry name" value="DUF7042"/>
</dbReference>
<proteinExistence type="predicted"/>
<dbReference type="Proteomes" id="UP001634394">
    <property type="component" value="Unassembled WGS sequence"/>
</dbReference>
<keyword evidence="3" id="KW-0732">Signal</keyword>
<protein>
    <recommendedName>
        <fullName evidence="4">DUF7042 domain-containing protein</fullName>
    </recommendedName>
</protein>
<comment type="caution">
    <text evidence="5">The sequence shown here is derived from an EMBL/GenBank/DDBJ whole genome shotgun (WGS) entry which is preliminary data.</text>
</comment>
<dbReference type="AlphaFoldDB" id="A0ABD3X2E7"/>
<name>A0ABD3X2E7_SINWO</name>
<feature type="signal peptide" evidence="3">
    <location>
        <begin position="1"/>
        <end position="18"/>
    </location>
</feature>
<evidence type="ECO:0000313" key="5">
    <source>
        <dbReference type="EMBL" id="KAL3880355.1"/>
    </source>
</evidence>
<keyword evidence="2" id="KW-0472">Membrane</keyword>
<dbReference type="EMBL" id="JBJQND010000004">
    <property type="protein sequence ID" value="KAL3880355.1"/>
    <property type="molecule type" value="Genomic_DNA"/>
</dbReference>
<evidence type="ECO:0000256" key="2">
    <source>
        <dbReference type="SAM" id="Phobius"/>
    </source>
</evidence>
<feature type="domain" description="DUF7042" evidence="4">
    <location>
        <begin position="174"/>
        <end position="274"/>
    </location>
</feature>
<keyword evidence="2" id="KW-1133">Transmembrane helix</keyword>
<sequence length="440" mass="49258">MLPLGMNLISIIIFITQCVFVHVQKAAGTCVLPIVFRNSAWRDSTKGDLIFTATTMSGWRTTANTQTISHWECFIESEYKLKGYLIFKSLQTAIFNGVNYTGYMCMQLTKVTDYSYFYYLVQPQQRIASEERIWYSKTATADINTICNTSSKEPLEQFHMLVKTGYEWEARQYCPNPVLGNFYYTYFGSDGIVYCHRSLDQWQVCGDQQTMTFNYTTCNKIMAYSSGGQVWCVGTVSSKNTFVMVYNNDSDVDELTTFRFTCFSISSNGRKASMVPKNCTENQIPTTFAKRHDGQNMGAKLELVPYLTCAFTSNTTKEAGVNIGAIVGGALGGVVLIIVAAGCYIVYRHRSRPLADDTAVEDRANNACDVQTDRGPAEVETILNLSARIDLDLINDSFSLPDDLQVSNCTFQEQHTGRSNASTPDHDFSNLSVESSFESC</sequence>
<evidence type="ECO:0000313" key="6">
    <source>
        <dbReference type="Proteomes" id="UP001634394"/>
    </source>
</evidence>
<reference evidence="5 6" key="1">
    <citation type="submission" date="2024-11" db="EMBL/GenBank/DDBJ databases">
        <title>Chromosome-level genome assembly of the freshwater bivalve Anodonta woodiana.</title>
        <authorList>
            <person name="Chen X."/>
        </authorList>
    </citation>
    <scope>NUCLEOTIDE SEQUENCE [LARGE SCALE GENOMIC DNA]</scope>
    <source>
        <strain evidence="5">MN2024</strain>
        <tissue evidence="5">Gills</tissue>
    </source>
</reference>
<evidence type="ECO:0000256" key="3">
    <source>
        <dbReference type="SAM" id="SignalP"/>
    </source>
</evidence>